<dbReference type="Proteomes" id="UP000008893">
    <property type="component" value="Segment"/>
</dbReference>
<reference evidence="1 2" key="1">
    <citation type="journal article" date="2011" name="Appl. Environ. Microbiol.">
        <title>Novel Virulent and Broad-Host-Range Erwinia amylovora Bacteriophages Reveal a High Degree of Mosaicism and a Relationship to Enterobacteriaceae Phages.</title>
        <authorList>
            <person name="Born Y."/>
            <person name="Fieseler L."/>
            <person name="Marazzi J."/>
            <person name="Lurz R."/>
            <person name="Duffy B."/>
            <person name="Loessner M.J."/>
        </authorList>
    </citation>
    <scope>NUCLEOTIDE SEQUENCE [LARGE SCALE GENOMIC DNA]</scope>
</reference>
<accession>G0YQF0</accession>
<proteinExistence type="predicted"/>
<evidence type="ECO:0000313" key="2">
    <source>
        <dbReference type="Proteomes" id="UP000008893"/>
    </source>
</evidence>
<organism evidence="1 2">
    <name type="scientific">Erwinia phage vB_EamP-S6</name>
    <dbReference type="NCBI Taxonomy" id="1051675"/>
    <lineage>
        <taxon>Viruses</taxon>
        <taxon>Duplodnaviria</taxon>
        <taxon>Heunggongvirae</taxon>
        <taxon>Uroviricota</taxon>
        <taxon>Caudoviricetes</taxon>
        <taxon>Schitoviridae</taxon>
        <taxon>Waedenswilvirus</taxon>
        <taxon>Waedenswilvirus S6</taxon>
    </lineage>
</organism>
<sequence length="90" mass="10310">MNKNTEGASSPAPADFDSPGYIIVEIDYSKNWLMPLEDGLKLIEALRVAKLYKKDYNDEHPVVSTLPPVSFKFVSEEQYRAWQVQELFTV</sequence>
<name>G0YQF0_9CAUD</name>
<protein>
    <submittedName>
        <fullName evidence="1">Gp058</fullName>
    </submittedName>
</protein>
<dbReference type="KEGG" id="vg:14013746"/>
<keyword evidence="2" id="KW-1185">Reference proteome</keyword>
<evidence type="ECO:0000313" key="1">
    <source>
        <dbReference type="EMBL" id="AEJ81577.1"/>
    </source>
</evidence>
<dbReference type="GeneID" id="14013746"/>
<dbReference type="RefSeq" id="YP_007005794.1">
    <property type="nucleotide sequence ID" value="NC_019514.1"/>
</dbReference>
<dbReference type="EMBL" id="HQ728266">
    <property type="protein sequence ID" value="AEJ81577.1"/>
    <property type="molecule type" value="Genomic_DNA"/>
</dbReference>